<dbReference type="InterPro" id="IPR014001">
    <property type="entry name" value="Helicase_ATP-bd"/>
</dbReference>
<keyword evidence="4" id="KW-0067">ATP-binding</keyword>
<evidence type="ECO:0000259" key="5">
    <source>
        <dbReference type="PROSITE" id="PS51192"/>
    </source>
</evidence>
<keyword evidence="2" id="KW-0378">Hydrolase</keyword>
<dbReference type="InterPro" id="IPR014014">
    <property type="entry name" value="RNA_helicase_DEAD_Q_motif"/>
</dbReference>
<dbReference type="PANTHER" id="PTHR24031">
    <property type="entry name" value="RNA HELICASE"/>
    <property type="match status" value="1"/>
</dbReference>
<dbReference type="PROSITE" id="PS00039">
    <property type="entry name" value="DEAD_ATP_HELICASE"/>
    <property type="match status" value="1"/>
</dbReference>
<dbReference type="PROSITE" id="PS51195">
    <property type="entry name" value="Q_MOTIF"/>
    <property type="match status" value="1"/>
</dbReference>
<evidence type="ECO:0000256" key="3">
    <source>
        <dbReference type="ARBA" id="ARBA00022806"/>
    </source>
</evidence>
<feature type="domain" description="Helicase C-terminal" evidence="6">
    <location>
        <begin position="234"/>
        <end position="380"/>
    </location>
</feature>
<organism evidence="8">
    <name type="scientific">viral metagenome</name>
    <dbReference type="NCBI Taxonomy" id="1070528"/>
    <lineage>
        <taxon>unclassified sequences</taxon>
        <taxon>metagenomes</taxon>
        <taxon>organismal metagenomes</taxon>
    </lineage>
</organism>
<sequence length="387" mass="42534">MSAFAEYGLSDEVLRGIFSYGFEEPSAIQQRVIPQIIAGNDCLAQSPSGTGKTGAYGIGLIHRMVTHRCNAIVVVHTRELARQIETVASSLAQYIADVAVVCCTGGSGSHRKDTKRLRSSPLFLMIATPGRCLDILRKDAFVARTVGALVLDEADELVNPSFQETLRGIFSVLPADALVCVVSATVSDDLRLMSRNFLREGHFVHETQDCRALVLSGIRQYKFVCQNVMEKITALERMYQTWSIGASMIFCDSRSKVDWLGDQMESRGYAVGRIHAGLSDEDRRRVMGSFRSGAARVLICTNLLARGIDVQKVELVVLYDMIAVSDTYLHAIGRCGRYGRKGVSVAFVENTADDLASLDRMQAKFGVTVDEVPPTLCVPEMCMLDRS</sequence>
<dbReference type="SUPFAM" id="SSF52540">
    <property type="entry name" value="P-loop containing nucleoside triphosphate hydrolases"/>
    <property type="match status" value="1"/>
</dbReference>
<evidence type="ECO:0000256" key="4">
    <source>
        <dbReference type="ARBA" id="ARBA00022840"/>
    </source>
</evidence>
<dbReference type="InterPro" id="IPR011545">
    <property type="entry name" value="DEAD/DEAH_box_helicase_dom"/>
</dbReference>
<dbReference type="EMBL" id="MN740854">
    <property type="protein sequence ID" value="QHU15248.1"/>
    <property type="molecule type" value="Genomic_DNA"/>
</dbReference>
<evidence type="ECO:0000256" key="2">
    <source>
        <dbReference type="ARBA" id="ARBA00022801"/>
    </source>
</evidence>
<evidence type="ECO:0008006" key="9">
    <source>
        <dbReference type="Google" id="ProtNLM"/>
    </source>
</evidence>
<evidence type="ECO:0000259" key="7">
    <source>
        <dbReference type="PROSITE" id="PS51195"/>
    </source>
</evidence>
<dbReference type="Pfam" id="PF00270">
    <property type="entry name" value="DEAD"/>
    <property type="match status" value="1"/>
</dbReference>
<feature type="domain" description="Helicase ATP-binding" evidence="5">
    <location>
        <begin position="33"/>
        <end position="204"/>
    </location>
</feature>
<keyword evidence="3" id="KW-0347">Helicase</keyword>
<evidence type="ECO:0000313" key="8">
    <source>
        <dbReference type="EMBL" id="QHU15248.1"/>
    </source>
</evidence>
<dbReference type="AlphaFoldDB" id="A0A6C0KFZ2"/>
<dbReference type="GO" id="GO:0005524">
    <property type="term" value="F:ATP binding"/>
    <property type="evidence" value="ECO:0007669"/>
    <property type="project" value="UniProtKB-KW"/>
</dbReference>
<dbReference type="SMART" id="SM00487">
    <property type="entry name" value="DEXDc"/>
    <property type="match status" value="1"/>
</dbReference>
<dbReference type="InterPro" id="IPR027417">
    <property type="entry name" value="P-loop_NTPase"/>
</dbReference>
<accession>A0A6C0KFZ2</accession>
<dbReference type="GO" id="GO:0003676">
    <property type="term" value="F:nucleic acid binding"/>
    <property type="evidence" value="ECO:0007669"/>
    <property type="project" value="InterPro"/>
</dbReference>
<feature type="domain" description="DEAD-box RNA helicase Q" evidence="7">
    <location>
        <begin position="2"/>
        <end position="30"/>
    </location>
</feature>
<name>A0A6C0KFZ2_9ZZZZ</name>
<dbReference type="Pfam" id="PF00271">
    <property type="entry name" value="Helicase_C"/>
    <property type="match status" value="1"/>
</dbReference>
<dbReference type="InterPro" id="IPR001650">
    <property type="entry name" value="Helicase_C-like"/>
</dbReference>
<dbReference type="GO" id="GO:0016787">
    <property type="term" value="F:hydrolase activity"/>
    <property type="evidence" value="ECO:0007669"/>
    <property type="project" value="UniProtKB-KW"/>
</dbReference>
<reference evidence="8" key="1">
    <citation type="journal article" date="2020" name="Nature">
        <title>Giant virus diversity and host interactions through global metagenomics.</title>
        <authorList>
            <person name="Schulz F."/>
            <person name="Roux S."/>
            <person name="Paez-Espino D."/>
            <person name="Jungbluth S."/>
            <person name="Walsh D.A."/>
            <person name="Denef V.J."/>
            <person name="McMahon K.D."/>
            <person name="Konstantinidis K.T."/>
            <person name="Eloe-Fadrosh E.A."/>
            <person name="Kyrpides N.C."/>
            <person name="Woyke T."/>
        </authorList>
    </citation>
    <scope>NUCLEOTIDE SEQUENCE</scope>
    <source>
        <strain evidence="8">GVMAG-S-1103017-68</strain>
    </source>
</reference>
<keyword evidence="1" id="KW-0547">Nucleotide-binding</keyword>
<dbReference type="Gene3D" id="3.40.50.300">
    <property type="entry name" value="P-loop containing nucleotide triphosphate hydrolases"/>
    <property type="match status" value="2"/>
</dbReference>
<dbReference type="GO" id="GO:0003724">
    <property type="term" value="F:RNA helicase activity"/>
    <property type="evidence" value="ECO:0007669"/>
    <property type="project" value="InterPro"/>
</dbReference>
<dbReference type="InterPro" id="IPR000629">
    <property type="entry name" value="RNA-helicase_DEAD-box_CS"/>
</dbReference>
<dbReference type="CDD" id="cd18787">
    <property type="entry name" value="SF2_C_DEAD"/>
    <property type="match status" value="1"/>
</dbReference>
<dbReference type="PROSITE" id="PS51194">
    <property type="entry name" value="HELICASE_CTER"/>
    <property type="match status" value="1"/>
</dbReference>
<evidence type="ECO:0000259" key="6">
    <source>
        <dbReference type="PROSITE" id="PS51194"/>
    </source>
</evidence>
<proteinExistence type="predicted"/>
<evidence type="ECO:0000256" key="1">
    <source>
        <dbReference type="ARBA" id="ARBA00022741"/>
    </source>
</evidence>
<protein>
    <recommendedName>
        <fullName evidence="9">Helicase</fullName>
    </recommendedName>
</protein>
<dbReference type="PROSITE" id="PS51192">
    <property type="entry name" value="HELICASE_ATP_BIND_1"/>
    <property type="match status" value="1"/>
</dbReference>
<dbReference type="SMART" id="SM00490">
    <property type="entry name" value="HELICc"/>
    <property type="match status" value="1"/>
</dbReference>